<gene>
    <name evidence="1" type="ORF">S01H1_06236</name>
</gene>
<comment type="caution">
    <text evidence="1">The sequence shown here is derived from an EMBL/GenBank/DDBJ whole genome shotgun (WGS) entry which is preliminary data.</text>
</comment>
<sequence>MEKANEGLKSGLFAIAKMRDALQEVSCMMKQTIEYIDSLVDDLETHHAVVLDKIDDK</sequence>
<proteinExistence type="predicted"/>
<dbReference type="EMBL" id="BARS01003230">
    <property type="protein sequence ID" value="GAF79620.1"/>
    <property type="molecule type" value="Genomic_DNA"/>
</dbReference>
<accession>X0TU26</accession>
<evidence type="ECO:0000313" key="1">
    <source>
        <dbReference type="EMBL" id="GAF79620.1"/>
    </source>
</evidence>
<dbReference type="AlphaFoldDB" id="X0TU26"/>
<name>X0TU26_9ZZZZ</name>
<protein>
    <submittedName>
        <fullName evidence="1">Uncharacterized protein</fullName>
    </submittedName>
</protein>
<organism evidence="1">
    <name type="scientific">marine sediment metagenome</name>
    <dbReference type="NCBI Taxonomy" id="412755"/>
    <lineage>
        <taxon>unclassified sequences</taxon>
        <taxon>metagenomes</taxon>
        <taxon>ecological metagenomes</taxon>
    </lineage>
</organism>
<reference evidence="1" key="1">
    <citation type="journal article" date="2014" name="Front. Microbiol.">
        <title>High frequency of phylogenetically diverse reductive dehalogenase-homologous genes in deep subseafloor sedimentary metagenomes.</title>
        <authorList>
            <person name="Kawai M."/>
            <person name="Futagami T."/>
            <person name="Toyoda A."/>
            <person name="Takaki Y."/>
            <person name="Nishi S."/>
            <person name="Hori S."/>
            <person name="Arai W."/>
            <person name="Tsubouchi T."/>
            <person name="Morono Y."/>
            <person name="Uchiyama I."/>
            <person name="Ito T."/>
            <person name="Fujiyama A."/>
            <person name="Inagaki F."/>
            <person name="Takami H."/>
        </authorList>
    </citation>
    <scope>NUCLEOTIDE SEQUENCE</scope>
    <source>
        <strain evidence="1">Expedition CK06-06</strain>
    </source>
</reference>